<dbReference type="RefSeq" id="WP_348027756.1">
    <property type="nucleotide sequence ID" value="NZ_CP129113.1"/>
</dbReference>
<reference evidence="2" key="1">
    <citation type="submission" date="2023-06" db="EMBL/GenBank/DDBJ databases">
        <title>A Treasure from Seagulls: Isolation and Description of Aciduricobacillus qingdaonensis gen. nov., sp. nov., a Rare Obligately Uric Acid-utilizing Member in the Family Bacillaceae.</title>
        <authorList>
            <person name="Liu W."/>
            <person name="Wang B."/>
        </authorList>
    </citation>
    <scope>NUCLEOTIDE SEQUENCE</scope>
    <source>
        <strain evidence="2">44XB</strain>
    </source>
</reference>
<evidence type="ECO:0000256" key="1">
    <source>
        <dbReference type="SAM" id="Coils"/>
    </source>
</evidence>
<dbReference type="Pfam" id="PF14199">
    <property type="entry name" value="DUF4317"/>
    <property type="match status" value="1"/>
</dbReference>
<evidence type="ECO:0000313" key="3">
    <source>
        <dbReference type="Proteomes" id="UP001180087"/>
    </source>
</evidence>
<accession>A0ABY9KUX8</accession>
<protein>
    <submittedName>
        <fullName evidence="2">DUF4317 domain-containing protein</fullName>
    </submittedName>
</protein>
<sequence>MNKKDIAAIRRQFKVDNDLLTISHIFNVYIRKESSEIYHEEIRPFQVLEREQQELFLTNFKKVLTGKPDVKLFDVKFEREPDTYTENHAQDLLFEGLQADEAEDWKEAMLDLAEKMVKDRQYDKDLVVTFIRGEFFKPTKKHGGDAEIEERDEVFTHKFVLCSLNVTEEPKKAIAFDYIEKAFKSNVIVDPIINLASPIGGFLYPSFTDSASDVNHVLYAAGKPNQPDVHFIEEVLNGSDIITAQEDKAVFEEIVKQVAGDELDTPTISNVYEEINRLMEDEEDDEEQIQTLDSRTVEKVLRASGIADVDTEKVQAAFQTVIDDEKYELKASNVVPNYNTKSIKIKTKVADIAISPQDLRYVRQINFNGRRCLLIEVEEDTMIEGFKLIEEETLRI</sequence>
<keyword evidence="3" id="KW-1185">Reference proteome</keyword>
<dbReference type="InterPro" id="IPR025466">
    <property type="entry name" value="DUF4317"/>
</dbReference>
<name>A0ABY9KUX8_9BACI</name>
<organism evidence="2 3">
    <name type="scientific">Aciduricibacillus chroicocephali</name>
    <dbReference type="NCBI Taxonomy" id="3054939"/>
    <lineage>
        <taxon>Bacteria</taxon>
        <taxon>Bacillati</taxon>
        <taxon>Bacillota</taxon>
        <taxon>Bacilli</taxon>
        <taxon>Bacillales</taxon>
        <taxon>Bacillaceae</taxon>
        <taxon>Aciduricibacillus</taxon>
    </lineage>
</organism>
<dbReference type="Proteomes" id="UP001180087">
    <property type="component" value="Chromosome"/>
</dbReference>
<dbReference type="EMBL" id="CP129113">
    <property type="protein sequence ID" value="WLV24581.1"/>
    <property type="molecule type" value="Genomic_DNA"/>
</dbReference>
<evidence type="ECO:0000313" key="2">
    <source>
        <dbReference type="EMBL" id="WLV24581.1"/>
    </source>
</evidence>
<keyword evidence="1" id="KW-0175">Coiled coil</keyword>
<gene>
    <name evidence="2" type="ORF">QR721_13205</name>
</gene>
<feature type="coiled-coil region" evidence="1">
    <location>
        <begin position="268"/>
        <end position="295"/>
    </location>
</feature>
<proteinExistence type="predicted"/>